<accession>A0AAV2Q0J7</accession>
<dbReference type="Proteomes" id="UP001497623">
    <property type="component" value="Unassembled WGS sequence"/>
</dbReference>
<dbReference type="InterPro" id="IPR024989">
    <property type="entry name" value="MFS_assoc_dom"/>
</dbReference>
<feature type="domain" description="Major facilitator superfamily associated" evidence="7">
    <location>
        <begin position="27"/>
        <end position="459"/>
    </location>
</feature>
<comment type="similarity">
    <text evidence="2">Belongs to the major facilitator superfamily. MFSD6 family.</text>
</comment>
<feature type="transmembrane region" description="Helical" evidence="6">
    <location>
        <begin position="458"/>
        <end position="478"/>
    </location>
</feature>
<feature type="transmembrane region" description="Helical" evidence="6">
    <location>
        <begin position="61"/>
        <end position="80"/>
    </location>
</feature>
<feature type="transmembrane region" description="Helical" evidence="6">
    <location>
        <begin position="368"/>
        <end position="393"/>
    </location>
</feature>
<feature type="transmembrane region" description="Helical" evidence="6">
    <location>
        <begin position="293"/>
        <end position="315"/>
    </location>
</feature>
<dbReference type="PANTHER" id="PTHR16172:SF30">
    <property type="entry name" value="SUGAR BABY, ISOFORM C"/>
    <property type="match status" value="1"/>
</dbReference>
<dbReference type="PANTHER" id="PTHR16172">
    <property type="entry name" value="MAJOR FACILITATOR SUPERFAMILY DOMAIN-CONTAINING PROTEIN 6-LIKE"/>
    <property type="match status" value="1"/>
</dbReference>
<protein>
    <recommendedName>
        <fullName evidence="7">Major facilitator superfamily associated domain-containing protein</fullName>
    </recommendedName>
</protein>
<keyword evidence="5 6" id="KW-0472">Membrane</keyword>
<dbReference type="Gene3D" id="1.20.1250.20">
    <property type="entry name" value="MFS general substrate transporter like domains"/>
    <property type="match status" value="2"/>
</dbReference>
<dbReference type="AlphaFoldDB" id="A0AAV2Q0J7"/>
<comment type="subcellular location">
    <subcellularLocation>
        <location evidence="1">Membrane</location>
        <topology evidence="1">Multi-pass membrane protein</topology>
    </subcellularLocation>
</comment>
<comment type="caution">
    <text evidence="8">The sequence shown here is derived from an EMBL/GenBank/DDBJ whole genome shotgun (WGS) entry which is preliminary data.</text>
</comment>
<organism evidence="8 9">
    <name type="scientific">Meganyctiphanes norvegica</name>
    <name type="common">Northern krill</name>
    <name type="synonym">Thysanopoda norvegica</name>
    <dbReference type="NCBI Taxonomy" id="48144"/>
    <lineage>
        <taxon>Eukaryota</taxon>
        <taxon>Metazoa</taxon>
        <taxon>Ecdysozoa</taxon>
        <taxon>Arthropoda</taxon>
        <taxon>Crustacea</taxon>
        <taxon>Multicrustacea</taxon>
        <taxon>Malacostraca</taxon>
        <taxon>Eumalacostraca</taxon>
        <taxon>Eucarida</taxon>
        <taxon>Euphausiacea</taxon>
        <taxon>Euphausiidae</taxon>
        <taxon>Meganyctiphanes</taxon>
    </lineage>
</organism>
<reference evidence="8 9" key="1">
    <citation type="submission" date="2024-05" db="EMBL/GenBank/DDBJ databases">
        <authorList>
            <person name="Wallberg A."/>
        </authorList>
    </citation>
    <scope>NUCLEOTIDE SEQUENCE [LARGE SCALE GENOMIC DNA]</scope>
</reference>
<dbReference type="GO" id="GO:0016020">
    <property type="term" value="C:membrane"/>
    <property type="evidence" value="ECO:0007669"/>
    <property type="project" value="UniProtKB-SubCell"/>
</dbReference>
<dbReference type="Pfam" id="PF12832">
    <property type="entry name" value="MFS_1_like"/>
    <property type="match status" value="1"/>
</dbReference>
<proteinExistence type="inferred from homology"/>
<evidence type="ECO:0000256" key="2">
    <source>
        <dbReference type="ARBA" id="ARBA00005241"/>
    </source>
</evidence>
<keyword evidence="9" id="KW-1185">Reference proteome</keyword>
<evidence type="ECO:0000256" key="4">
    <source>
        <dbReference type="ARBA" id="ARBA00022989"/>
    </source>
</evidence>
<feature type="transmembrane region" description="Helical" evidence="6">
    <location>
        <begin position="86"/>
        <end position="108"/>
    </location>
</feature>
<dbReference type="InterPro" id="IPR036259">
    <property type="entry name" value="MFS_trans_sf"/>
</dbReference>
<evidence type="ECO:0000259" key="7">
    <source>
        <dbReference type="Pfam" id="PF12832"/>
    </source>
</evidence>
<feature type="non-terminal residue" evidence="8">
    <location>
        <position position="1"/>
    </location>
</feature>
<dbReference type="InterPro" id="IPR051717">
    <property type="entry name" value="MFS_MFSD6"/>
</dbReference>
<evidence type="ECO:0000313" key="9">
    <source>
        <dbReference type="Proteomes" id="UP001497623"/>
    </source>
</evidence>
<evidence type="ECO:0000313" key="8">
    <source>
        <dbReference type="EMBL" id="CAL4068217.1"/>
    </source>
</evidence>
<gene>
    <name evidence="8" type="ORF">MNOR_LOCUS7029</name>
</gene>
<evidence type="ECO:0000256" key="5">
    <source>
        <dbReference type="ARBA" id="ARBA00023136"/>
    </source>
</evidence>
<evidence type="ECO:0000256" key="1">
    <source>
        <dbReference type="ARBA" id="ARBA00004141"/>
    </source>
</evidence>
<keyword evidence="4 6" id="KW-1133">Transmembrane helix</keyword>
<evidence type="ECO:0000256" key="6">
    <source>
        <dbReference type="SAM" id="Phobius"/>
    </source>
</evidence>
<dbReference type="EMBL" id="CAXKWB010003012">
    <property type="protein sequence ID" value="CAL4068217.1"/>
    <property type="molecule type" value="Genomic_DNA"/>
</dbReference>
<evidence type="ECO:0000256" key="3">
    <source>
        <dbReference type="ARBA" id="ARBA00022692"/>
    </source>
</evidence>
<name>A0AAV2Q0J7_MEGNR</name>
<feature type="transmembrane region" description="Helical" evidence="6">
    <location>
        <begin position="244"/>
        <end position="263"/>
    </location>
</feature>
<feature type="transmembrane region" description="Helical" evidence="6">
    <location>
        <begin position="335"/>
        <end position="356"/>
    </location>
</feature>
<feature type="transmembrane region" description="Helical" evidence="6">
    <location>
        <begin position="215"/>
        <end position="232"/>
    </location>
</feature>
<dbReference type="SUPFAM" id="SSF103473">
    <property type="entry name" value="MFS general substrate transporter"/>
    <property type="match status" value="1"/>
</dbReference>
<feature type="transmembrane region" description="Helical" evidence="6">
    <location>
        <begin position="31"/>
        <end position="49"/>
    </location>
</feature>
<keyword evidence="3 6" id="KW-0812">Transmembrane</keyword>
<sequence length="493" mass="55616">ISYTFNSTGRQFTTETTMQINWNLAPIKLHYTLRYIGTAPLIPLISMIVRDKGIPAQEIGLLWTIMPIIGLLSSGVSGIIADYSNAYRGVLITNLFILLLGSVTMYLAPRIPSKHTLLLGERHWYNISTDHYQEELDIAVFPIEYYDTMVKESEEPVLVIEDWEPGEVLRFREFWLSATSVMLIQIGILSVMTLEDTICFQIIGCDREIFGQQRVLGVIGMGILTPVSGALVDWYSEGLPYRDYLPTFSIIVVFTVLNIIIVATTLKLHYKGSCDVVDHLGFRSIIKILFDRSVLLILSCILVGGYAVGIIWYFTLLLVEDVSLSWDPNFAYQNLLQGFVISVDTFAGDLPFYYFAGFLIKKFDHKNIFAFVMFVQATRCVLYSFVTNPWYFLPIELLHGPHVSLYHATLISYANYLAPAGTEATFQAIFAGLFSFARSLSGYSGGYMLHTFGHSKSFMYLGLAFGIFAALFSAQYLLSFPMKRKSVDISVKI</sequence>